<gene>
    <name evidence="2" type="ORF">CDAUBV1_LOCUS11760</name>
</gene>
<comment type="caution">
    <text evidence="2">The sequence shown here is derived from an EMBL/GenBank/DDBJ whole genome shotgun (WGS) entry which is preliminary data.</text>
</comment>
<protein>
    <recommendedName>
        <fullName evidence="4">PB1 domain-containing protein</fullName>
    </recommendedName>
</protein>
<evidence type="ECO:0000256" key="1">
    <source>
        <dbReference type="SAM" id="MobiDB-lite"/>
    </source>
</evidence>
<feature type="compositionally biased region" description="Low complexity" evidence="1">
    <location>
        <begin position="429"/>
        <end position="442"/>
    </location>
</feature>
<feature type="compositionally biased region" description="Basic and acidic residues" evidence="1">
    <location>
        <begin position="346"/>
        <end position="365"/>
    </location>
</feature>
<feature type="compositionally biased region" description="Basic and acidic residues" evidence="1">
    <location>
        <begin position="264"/>
        <end position="303"/>
    </location>
</feature>
<feature type="compositionally biased region" description="Basic and acidic residues" evidence="1">
    <location>
        <begin position="311"/>
        <end position="320"/>
    </location>
</feature>
<evidence type="ECO:0008006" key="4">
    <source>
        <dbReference type="Google" id="ProtNLM"/>
    </source>
</evidence>
<feature type="region of interest" description="Disordered" evidence="1">
    <location>
        <begin position="113"/>
        <end position="148"/>
    </location>
</feature>
<dbReference type="AlphaFoldDB" id="A0AAV2TMB9"/>
<feature type="compositionally biased region" description="Basic and acidic residues" evidence="1">
    <location>
        <begin position="414"/>
        <end position="428"/>
    </location>
</feature>
<reference evidence="2" key="1">
    <citation type="submission" date="2024-06" db="EMBL/GenBank/DDBJ databases">
        <authorList>
            <person name="Liu X."/>
            <person name="Lenzi L."/>
            <person name="Haldenby T S."/>
            <person name="Uol C."/>
        </authorList>
    </citation>
    <scope>NUCLEOTIDE SEQUENCE</scope>
</reference>
<accession>A0AAV2TMB9</accession>
<dbReference type="EMBL" id="CAXLJL010000390">
    <property type="protein sequence ID" value="CAL5137449.1"/>
    <property type="molecule type" value="Genomic_DNA"/>
</dbReference>
<feature type="compositionally biased region" description="Acidic residues" evidence="1">
    <location>
        <begin position="231"/>
        <end position="240"/>
    </location>
</feature>
<feature type="region of interest" description="Disordered" evidence="1">
    <location>
        <begin position="346"/>
        <end position="472"/>
    </location>
</feature>
<proteinExistence type="predicted"/>
<feature type="region of interest" description="Disordered" evidence="1">
    <location>
        <begin position="170"/>
        <end position="320"/>
    </location>
</feature>
<name>A0AAV2TMB9_CALDB</name>
<feature type="compositionally biased region" description="Polar residues" evidence="1">
    <location>
        <begin position="179"/>
        <end position="193"/>
    </location>
</feature>
<feature type="compositionally biased region" description="Basic and acidic residues" evidence="1">
    <location>
        <begin position="396"/>
        <end position="406"/>
    </location>
</feature>
<dbReference type="Proteomes" id="UP001497525">
    <property type="component" value="Unassembled WGS sequence"/>
</dbReference>
<evidence type="ECO:0000313" key="3">
    <source>
        <dbReference type="Proteomes" id="UP001497525"/>
    </source>
</evidence>
<organism evidence="2 3">
    <name type="scientific">Calicophoron daubneyi</name>
    <name type="common">Rumen fluke</name>
    <name type="synonym">Paramphistomum daubneyi</name>
    <dbReference type="NCBI Taxonomy" id="300641"/>
    <lineage>
        <taxon>Eukaryota</taxon>
        <taxon>Metazoa</taxon>
        <taxon>Spiralia</taxon>
        <taxon>Lophotrochozoa</taxon>
        <taxon>Platyhelminthes</taxon>
        <taxon>Trematoda</taxon>
        <taxon>Digenea</taxon>
        <taxon>Plagiorchiida</taxon>
        <taxon>Pronocephalata</taxon>
        <taxon>Paramphistomoidea</taxon>
        <taxon>Paramphistomidae</taxon>
        <taxon>Calicophoron</taxon>
    </lineage>
</organism>
<sequence length="472" mass="52206">MPLFKLVTPSTRSAQKFEVSRWFVNKEIDEDVWAEMIAKLQKIMNCRSTYFYITWFDGEDHCTVEDIHDLKEAVEFNSQSSSKNKAIRLYASLGKREHLTVFGEKPSSAEFGRANQAEETKGAPGCPYPNQSGEKTDALNPPQPTIILPSPEEVQRYSKKEALVSDYQGNLGFEDEPQGTHSVQPSAPRASNSPPYPSVEQMTGPKTGPGNSKNPLFSKYVADREYCGESSGDEEEEEEGADKARSPGIKKPKAYDQTTMGDAGLKKREEELSRRLKELRTRGPSDNPSKDPRTKDGAGDRARGQTASKAENSKTKDDEYLRSYISALRGQGLDLDESTLKKILKRKDQLQNAKRGDKNKPDHRTQSAGARSSSEKSDESFECVSNGESSDSYPDDYPKESTEPHPFKKITNRNRGDHQTSGSTKKEPVVIPSPSISSPSAPGTQSQGGGRRTPNMRTKPRGTEGVRGSGKK</sequence>
<evidence type="ECO:0000313" key="2">
    <source>
        <dbReference type="EMBL" id="CAL5137449.1"/>
    </source>
</evidence>